<evidence type="ECO:0000259" key="2">
    <source>
        <dbReference type="PROSITE" id="PS50097"/>
    </source>
</evidence>
<name>H2ED65_9VIRU</name>
<dbReference type="Gene3D" id="3.30.710.10">
    <property type="entry name" value="Potassium Channel Kv1.1, Chain A"/>
    <property type="match status" value="1"/>
</dbReference>
<dbReference type="Pfam" id="PF00651">
    <property type="entry name" value="BTB"/>
    <property type="match status" value="1"/>
</dbReference>
<comment type="similarity">
    <text evidence="1">Belongs to the mimivirus BTB/WD family.</text>
</comment>
<reference evidence="3" key="1">
    <citation type="submission" date="2011-10" db="EMBL/GenBank/DDBJ databases">
        <title>Provirophages and transpovirons: unique mobilome of giant viruses.</title>
        <authorList>
            <person name="Desnues C."/>
            <person name="LaScola B."/>
            <person name="Yutin N."/>
            <person name="Fournous G."/>
            <person name="Koonin E."/>
            <person name="Raoult D."/>
        </authorList>
    </citation>
    <scope>NUCLEOTIDE SEQUENCE</scope>
    <source>
        <strain evidence="3">Mv13-mv</strain>
    </source>
</reference>
<dbReference type="PROSITE" id="PS50097">
    <property type="entry name" value="BTB"/>
    <property type="match status" value="1"/>
</dbReference>
<dbReference type="SUPFAM" id="SSF54695">
    <property type="entry name" value="POZ domain"/>
    <property type="match status" value="1"/>
</dbReference>
<gene>
    <name evidence="3" type="ORF">mv_L133</name>
</gene>
<sequence>MNFSNVFDTEILSDMELTLLDKNNIKKSLNLHKIILYTKSPFFEKMFNNFKEKYELKITLEVPNVEVFIDILKSFYGIQKPDNNNWKYQLTNYICRQYLLLVNKLPNKLIVPKKDFEEFLEITQAIEYTDGLINLIADNLPFDFDLDKLSIELIKEIENKYVNFQILTISHGGIYIIDINYRESKNIISGDFYDFAYLQNINKILAMKRHEKNMLMYDLKTNKIVKQKNSQNILKTLKILIIV</sequence>
<evidence type="ECO:0000256" key="1">
    <source>
        <dbReference type="ARBA" id="ARBA00006497"/>
    </source>
</evidence>
<dbReference type="EMBL" id="JN885995">
    <property type="protein sequence ID" value="AEX62338.1"/>
    <property type="molecule type" value="Genomic_DNA"/>
</dbReference>
<evidence type="ECO:0000313" key="3">
    <source>
        <dbReference type="EMBL" id="AEX62338.1"/>
    </source>
</evidence>
<proteinExistence type="inferred from homology"/>
<feature type="domain" description="BTB" evidence="2">
    <location>
        <begin position="13"/>
        <end position="76"/>
    </location>
</feature>
<dbReference type="InterPro" id="IPR011333">
    <property type="entry name" value="SKP1/BTB/POZ_sf"/>
</dbReference>
<accession>H2ED65</accession>
<protein>
    <submittedName>
        <fullName evidence="3">Putative BTB_POZ domain-containing protein</fullName>
    </submittedName>
</protein>
<dbReference type="InterPro" id="IPR000210">
    <property type="entry name" value="BTB/POZ_dom"/>
</dbReference>
<organism evidence="3">
    <name type="scientific">Moumouvirus sp. 'Monve'</name>
    <dbReference type="NCBI Taxonomy" id="1128131"/>
    <lineage>
        <taxon>Viruses</taxon>
        <taxon>Varidnaviria</taxon>
        <taxon>Bamfordvirae</taxon>
        <taxon>Nucleocytoviricota</taxon>
        <taxon>Megaviricetes</taxon>
        <taxon>Imitervirales</taxon>
        <taxon>Mimiviridae</taxon>
        <taxon>Megamimivirinae</taxon>
        <taxon>Moumouvirus</taxon>
    </lineage>
</organism>
<dbReference type="CDD" id="cd18186">
    <property type="entry name" value="BTB_POZ_ZBTB_KLHL-like"/>
    <property type="match status" value="1"/>
</dbReference>